<dbReference type="InParanoid" id="A9WG39"/>
<dbReference type="KEGG" id="cau:Caur_2994"/>
<accession>A9WG39</accession>
<dbReference type="AlphaFoldDB" id="A9WG39"/>
<protein>
    <recommendedName>
        <fullName evidence="3">Galactokinase</fullName>
    </recommendedName>
</protein>
<proteinExistence type="predicted"/>
<evidence type="ECO:0008006" key="3">
    <source>
        <dbReference type="Google" id="ProtNLM"/>
    </source>
</evidence>
<gene>
    <name evidence="1" type="ordered locus">Caur_2994</name>
</gene>
<dbReference type="PATRIC" id="fig|324602.8.peg.3393"/>
<sequence length="432" mass="46024">MAAEFDRFGQRVRAERGGFFDRDRSITLVRAPGWVDLSGGIVAEAGIQTLLWPTGGGVLVALQPDPEPIIRIRVGQRTDSIPCTALFLPGGPREYADAVNEIDRHCPPRSPWWEPALMAWVALMREEFVRFGGGARILLQPQAAPGSAATVIAAFAQALVSAYQVHLAPRELAITCAEGLRQIDSRSFDLIGTLTTVCAPANEVMVVQPHTASIGGSVHLPPGCAIWTLRVGEEARQLPSRLRAALALLDQIIGEGGIVNSEPGTRLAALKLTDFVRDGRERLLAALTAHPAVIGEQNAGSFLPALAGFALAEQQRTRLILALLRAAANRTQREDDLRLIGELLTQSHWEQAALGLTDPHADALAARMSSSTVFGVRQPVAASQATLVVFARNDAEADIKRIAMEYEAMAGVPVTVIGGSLAGVSMGSVRSG</sequence>
<dbReference type="EMBL" id="CP000909">
    <property type="protein sequence ID" value="ABY36193.1"/>
    <property type="molecule type" value="Genomic_DNA"/>
</dbReference>
<keyword evidence="2" id="KW-1185">Reference proteome</keyword>
<reference evidence="2" key="1">
    <citation type="journal article" date="2011" name="BMC Genomics">
        <title>Complete genome sequence of the filamentous anoxygenic phototrophic bacterium Chloroflexus aurantiacus.</title>
        <authorList>
            <person name="Tang K.H."/>
            <person name="Barry K."/>
            <person name="Chertkov O."/>
            <person name="Dalin E."/>
            <person name="Han C.S."/>
            <person name="Hauser L.J."/>
            <person name="Honchak B.M."/>
            <person name="Karbach L.E."/>
            <person name="Land M.L."/>
            <person name="Lapidus A."/>
            <person name="Larimer F.W."/>
            <person name="Mikhailova N."/>
            <person name="Pitluck S."/>
            <person name="Pierson B.K."/>
            <person name="Blankenship R.E."/>
        </authorList>
    </citation>
    <scope>NUCLEOTIDE SEQUENCE [LARGE SCALE GENOMIC DNA]</scope>
    <source>
        <strain evidence="2">ATCC 29366 / DSM 635 / J-10-fl</strain>
    </source>
</reference>
<name>A9WG39_CHLAA</name>
<dbReference type="RefSeq" id="WP_012258846.1">
    <property type="nucleotide sequence ID" value="NC_010175.1"/>
</dbReference>
<evidence type="ECO:0000313" key="1">
    <source>
        <dbReference type="EMBL" id="ABY36193.1"/>
    </source>
</evidence>
<dbReference type="Gene3D" id="3.30.230.10">
    <property type="match status" value="1"/>
</dbReference>
<dbReference type="Proteomes" id="UP000002008">
    <property type="component" value="Chromosome"/>
</dbReference>
<dbReference type="EnsemblBacteria" id="ABY36193">
    <property type="protein sequence ID" value="ABY36193"/>
    <property type="gene ID" value="Caur_2994"/>
</dbReference>
<dbReference type="InterPro" id="IPR014721">
    <property type="entry name" value="Ribsml_uS5_D2-typ_fold_subgr"/>
</dbReference>
<organism evidence="1 2">
    <name type="scientific">Chloroflexus aurantiacus (strain ATCC 29366 / DSM 635 / J-10-fl)</name>
    <dbReference type="NCBI Taxonomy" id="324602"/>
    <lineage>
        <taxon>Bacteria</taxon>
        <taxon>Bacillati</taxon>
        <taxon>Chloroflexota</taxon>
        <taxon>Chloroflexia</taxon>
        <taxon>Chloroflexales</taxon>
        <taxon>Chloroflexineae</taxon>
        <taxon>Chloroflexaceae</taxon>
        <taxon>Chloroflexus</taxon>
    </lineage>
</organism>
<evidence type="ECO:0000313" key="2">
    <source>
        <dbReference type="Proteomes" id="UP000002008"/>
    </source>
</evidence>
<dbReference type="HOGENOM" id="CLU_648448_0_0_0"/>
<dbReference type="STRING" id="324602.Caur_2994"/>
<dbReference type="eggNOG" id="COG0153">
    <property type="taxonomic scope" value="Bacteria"/>
</dbReference>